<gene>
    <name evidence="1" type="ORF">LEP1GSC043_2756</name>
</gene>
<evidence type="ECO:0000313" key="2">
    <source>
        <dbReference type="Proteomes" id="UP000012249"/>
    </source>
</evidence>
<dbReference type="EMBL" id="AHMI02000103">
    <property type="protein sequence ID" value="EMY15261.1"/>
    <property type="molecule type" value="Genomic_DNA"/>
</dbReference>
<proteinExistence type="predicted"/>
<organism evidence="1 2">
    <name type="scientific">Leptospira weilii str. Ecochallenge</name>
    <dbReference type="NCBI Taxonomy" id="1049986"/>
    <lineage>
        <taxon>Bacteria</taxon>
        <taxon>Pseudomonadati</taxon>
        <taxon>Spirochaetota</taxon>
        <taxon>Spirochaetia</taxon>
        <taxon>Leptospirales</taxon>
        <taxon>Leptospiraceae</taxon>
        <taxon>Leptospira</taxon>
    </lineage>
</organism>
<dbReference type="Proteomes" id="UP000012249">
    <property type="component" value="Unassembled WGS sequence"/>
</dbReference>
<protein>
    <submittedName>
        <fullName evidence="1">Uncharacterized protein</fullName>
    </submittedName>
</protein>
<dbReference type="AlphaFoldDB" id="N1UAJ3"/>
<accession>N1UAJ3</accession>
<comment type="caution">
    <text evidence="1">The sequence shown here is derived from an EMBL/GenBank/DDBJ whole genome shotgun (WGS) entry which is preliminary data.</text>
</comment>
<evidence type="ECO:0000313" key="1">
    <source>
        <dbReference type="EMBL" id="EMY15261.1"/>
    </source>
</evidence>
<reference evidence="1 2" key="1">
    <citation type="submission" date="2013-02" db="EMBL/GenBank/DDBJ databases">
        <authorList>
            <person name="Harkins D.M."/>
            <person name="Durkin A.S."/>
            <person name="Brinkac L.M."/>
            <person name="Haft D.H."/>
            <person name="Selengut J.D."/>
            <person name="Sanka R."/>
            <person name="DePew J."/>
            <person name="Purushe J."/>
            <person name="Haake D.A."/>
            <person name="Matsunaga J."/>
            <person name="Vinetz J.M."/>
            <person name="Sutton G.G."/>
            <person name="Nierman W.C."/>
            <person name="Fouts D.E."/>
        </authorList>
    </citation>
    <scope>NUCLEOTIDE SEQUENCE [LARGE SCALE GENOMIC DNA]</scope>
    <source>
        <strain evidence="1 2">Ecochallenge</strain>
    </source>
</reference>
<name>N1UAJ3_9LEPT</name>
<sequence length="167" mass="19621">MQKLNLIYLLLGLCFFFVNCLHTVKPNYKIESFESLTRPKAVIGPGSLGGPALKEMVKKDLSKYIDLTEYSETEKDKIQIVFQEYSPKKEDNSYGKIGLFNLCILMPCWNSYKSGVKVEYEINGKIERVERYTEDKTLWVWLPFVFYNIFTLSSEKDEFEKTIFQEF</sequence>